<evidence type="ECO:0000256" key="3">
    <source>
        <dbReference type="ARBA" id="ARBA00021353"/>
    </source>
</evidence>
<evidence type="ECO:0000256" key="2">
    <source>
        <dbReference type="ARBA" id="ARBA00005550"/>
    </source>
</evidence>
<reference evidence="8 9" key="1">
    <citation type="submission" date="2016-07" db="EMBL/GenBank/DDBJ databases">
        <title>Draft genome of the white-rot fungus Obba rivulosa 3A-2.</title>
        <authorList>
            <consortium name="DOE Joint Genome Institute"/>
            <person name="Miettinen O."/>
            <person name="Riley R."/>
            <person name="Acob R."/>
            <person name="Barry K."/>
            <person name="Cullen D."/>
            <person name="De Vries R."/>
            <person name="Hainaut M."/>
            <person name="Hatakka A."/>
            <person name="Henrissat B."/>
            <person name="Hilden K."/>
            <person name="Kuo R."/>
            <person name="Labutti K."/>
            <person name="Lipzen A."/>
            <person name="Makela M.R."/>
            <person name="Sandor L."/>
            <person name="Spatafora J.W."/>
            <person name="Grigoriev I.V."/>
            <person name="Hibbett D.S."/>
        </authorList>
    </citation>
    <scope>NUCLEOTIDE SEQUENCE [LARGE SCALE GENOMIC DNA]</scope>
    <source>
        <strain evidence="8 9">3A-2</strain>
    </source>
</reference>
<dbReference type="PANTHER" id="PTHR40021">
    <property type="entry name" value="DEFECT AT LOW TEMPERATURE PROTEIN 1"/>
    <property type="match status" value="1"/>
</dbReference>
<evidence type="ECO:0000256" key="1">
    <source>
        <dbReference type="ARBA" id="ARBA00002489"/>
    </source>
</evidence>
<organism evidence="8 9">
    <name type="scientific">Obba rivulosa</name>
    <dbReference type="NCBI Taxonomy" id="1052685"/>
    <lineage>
        <taxon>Eukaryota</taxon>
        <taxon>Fungi</taxon>
        <taxon>Dikarya</taxon>
        <taxon>Basidiomycota</taxon>
        <taxon>Agaricomycotina</taxon>
        <taxon>Agaricomycetes</taxon>
        <taxon>Polyporales</taxon>
        <taxon>Gelatoporiaceae</taxon>
        <taxon>Obba</taxon>
    </lineage>
</organism>
<evidence type="ECO:0000256" key="6">
    <source>
        <dbReference type="ARBA" id="ARBA00023136"/>
    </source>
</evidence>
<gene>
    <name evidence="7" type="primary">DLT1</name>
    <name evidence="8" type="ORF">OBBRIDRAFT_5259</name>
</gene>
<sequence length="251" mass="28277">MLSRARGASTLSAICYAALVLVTTFLVCLSCSLLLSQAVRTAPNQSFVENFNAVVIGAAYVIVFVVSLFFCLKRRIAVHRRLQRISKSYRTLGRSDVPESVFSYIQQEYTRACLVTYESEPKSGSQDGWGKPGTRLEGVRFRTSLLDTIREIDFLAHEIIPHHPALRPHARMLYQFRFILPLLPRDEDGLTPLHYYDSAIQLARHASREPTEAEFVIGMKAAADIKRILFECRSEMLEGTSTEGESRSVNS</sequence>
<accession>A0A8E2DVL7</accession>
<protein>
    <recommendedName>
        <fullName evidence="3 7">Defect at low temperature protein 1</fullName>
    </recommendedName>
</protein>
<dbReference type="PANTHER" id="PTHR40021:SF1">
    <property type="entry name" value="DEFECT AT LOW TEMPERATURE PROTEIN 1"/>
    <property type="match status" value="1"/>
</dbReference>
<comment type="similarity">
    <text evidence="2 7">Belongs to the DLT1 family.</text>
</comment>
<dbReference type="InterPro" id="IPR038869">
    <property type="entry name" value="DLT1"/>
</dbReference>
<evidence type="ECO:0000313" key="9">
    <source>
        <dbReference type="Proteomes" id="UP000250043"/>
    </source>
</evidence>
<comment type="caution">
    <text evidence="7">Lacks conserved residue(s) required for the propagation of feature annotation.</text>
</comment>
<proteinExistence type="inferred from homology"/>
<evidence type="ECO:0000313" key="8">
    <source>
        <dbReference type="EMBL" id="OCH96481.1"/>
    </source>
</evidence>
<dbReference type="OrthoDB" id="337038at2759"/>
<feature type="transmembrane region" description="Helical" evidence="7">
    <location>
        <begin position="51"/>
        <end position="72"/>
    </location>
</feature>
<dbReference type="EMBL" id="KV722330">
    <property type="protein sequence ID" value="OCH96481.1"/>
    <property type="molecule type" value="Genomic_DNA"/>
</dbReference>
<comment type="subcellular location">
    <subcellularLocation>
        <location evidence="7">Membrane</location>
        <topology evidence="7">Multi-pass membrane protein</topology>
    </subcellularLocation>
</comment>
<name>A0A8E2DVL7_9APHY</name>
<evidence type="ECO:0000256" key="7">
    <source>
        <dbReference type="RuleBase" id="RU367100"/>
    </source>
</evidence>
<keyword evidence="5 7" id="KW-1133">Transmembrane helix</keyword>
<dbReference type="GO" id="GO:0016020">
    <property type="term" value="C:membrane"/>
    <property type="evidence" value="ECO:0007669"/>
    <property type="project" value="UniProtKB-SubCell"/>
</dbReference>
<comment type="function">
    <text evidence="1 7">Required for growth under high-pressure and low-temperature conditions.</text>
</comment>
<dbReference type="AlphaFoldDB" id="A0A8E2DVL7"/>
<keyword evidence="6 7" id="KW-0472">Membrane</keyword>
<dbReference type="Proteomes" id="UP000250043">
    <property type="component" value="Unassembled WGS sequence"/>
</dbReference>
<keyword evidence="9" id="KW-1185">Reference proteome</keyword>
<evidence type="ECO:0000256" key="4">
    <source>
        <dbReference type="ARBA" id="ARBA00022692"/>
    </source>
</evidence>
<keyword evidence="4 7" id="KW-0812">Transmembrane</keyword>
<evidence type="ECO:0000256" key="5">
    <source>
        <dbReference type="ARBA" id="ARBA00022989"/>
    </source>
</evidence>